<keyword evidence="2" id="KW-1185">Reference proteome</keyword>
<dbReference type="Proteomes" id="UP000887565">
    <property type="component" value="Unplaced"/>
</dbReference>
<feature type="region of interest" description="Disordered" evidence="1">
    <location>
        <begin position="70"/>
        <end position="140"/>
    </location>
</feature>
<reference evidence="3" key="1">
    <citation type="submission" date="2022-11" db="UniProtKB">
        <authorList>
            <consortium name="WormBaseParasite"/>
        </authorList>
    </citation>
    <scope>IDENTIFICATION</scope>
</reference>
<name>A0A915JPM3_ROMCU</name>
<sequence length="140" mass="16459">MLKGFLGGAVAVPRMANVGLGITIPTRAQQKWPGSGPMDWLQHQSYGRNVATLVKNSNYGLLNFGQMFICKTPDKDRKRKHESQQGDKKRREKSMSREKRRRENDEESWRKEIEKYEESHKKKQEEKRDSKEHKDSQKSR</sequence>
<evidence type="ECO:0000313" key="2">
    <source>
        <dbReference type="Proteomes" id="UP000887565"/>
    </source>
</evidence>
<dbReference type="WBParaSite" id="nRc.2.0.1.t28043-RA">
    <property type="protein sequence ID" value="nRc.2.0.1.t28043-RA"/>
    <property type="gene ID" value="nRc.2.0.1.g28043"/>
</dbReference>
<protein>
    <submittedName>
        <fullName evidence="3">Uncharacterized protein</fullName>
    </submittedName>
</protein>
<accession>A0A915JPM3</accession>
<dbReference type="AlphaFoldDB" id="A0A915JPM3"/>
<organism evidence="2 3">
    <name type="scientific">Romanomermis culicivorax</name>
    <name type="common">Nematode worm</name>
    <dbReference type="NCBI Taxonomy" id="13658"/>
    <lineage>
        <taxon>Eukaryota</taxon>
        <taxon>Metazoa</taxon>
        <taxon>Ecdysozoa</taxon>
        <taxon>Nematoda</taxon>
        <taxon>Enoplea</taxon>
        <taxon>Dorylaimia</taxon>
        <taxon>Mermithida</taxon>
        <taxon>Mermithoidea</taxon>
        <taxon>Mermithidae</taxon>
        <taxon>Romanomermis</taxon>
    </lineage>
</organism>
<proteinExistence type="predicted"/>
<evidence type="ECO:0000256" key="1">
    <source>
        <dbReference type="SAM" id="MobiDB-lite"/>
    </source>
</evidence>
<feature type="compositionally biased region" description="Basic and acidic residues" evidence="1">
    <location>
        <begin position="72"/>
        <end position="140"/>
    </location>
</feature>
<evidence type="ECO:0000313" key="3">
    <source>
        <dbReference type="WBParaSite" id="nRc.2.0.1.t28043-RA"/>
    </source>
</evidence>